<name>A0A2H0ULR6_9BACT</name>
<comment type="caution">
    <text evidence="1">The sequence shown here is derived from an EMBL/GenBank/DDBJ whole genome shotgun (WGS) entry which is preliminary data.</text>
</comment>
<evidence type="ECO:0000313" key="1">
    <source>
        <dbReference type="EMBL" id="PIR87333.1"/>
    </source>
</evidence>
<accession>A0A2H0ULR6</accession>
<proteinExistence type="predicted"/>
<evidence type="ECO:0008006" key="3">
    <source>
        <dbReference type="Google" id="ProtNLM"/>
    </source>
</evidence>
<evidence type="ECO:0000313" key="2">
    <source>
        <dbReference type="Proteomes" id="UP000229526"/>
    </source>
</evidence>
<organism evidence="1 2">
    <name type="scientific">Candidatus Harrisonbacteria bacterium CG10_big_fil_rev_8_21_14_0_10_49_15</name>
    <dbReference type="NCBI Taxonomy" id="1974587"/>
    <lineage>
        <taxon>Bacteria</taxon>
        <taxon>Candidatus Harrisoniibacteriota</taxon>
    </lineage>
</organism>
<dbReference type="AlphaFoldDB" id="A0A2H0ULR6"/>
<gene>
    <name evidence="1" type="ORF">COU11_01120</name>
</gene>
<sequence>MKFFFGLFFLAILGFLATQLYSLRTHTATYNDQLGEFGAEASLLQAENRQLRQDLQYYSQDENLAKELRAQFNYRAPDEKLFILVSPQGDE</sequence>
<dbReference type="EMBL" id="PFBD01000008">
    <property type="protein sequence ID" value="PIR87333.1"/>
    <property type="molecule type" value="Genomic_DNA"/>
</dbReference>
<dbReference type="Proteomes" id="UP000229526">
    <property type="component" value="Unassembled WGS sequence"/>
</dbReference>
<reference evidence="2" key="1">
    <citation type="submission" date="2017-09" db="EMBL/GenBank/DDBJ databases">
        <title>Depth-based differentiation of microbial function through sediment-hosted aquifers and enrichment of novel symbionts in the deep terrestrial subsurface.</title>
        <authorList>
            <person name="Probst A.J."/>
            <person name="Ladd B."/>
            <person name="Jarett J.K."/>
            <person name="Geller-Mcgrath D.E."/>
            <person name="Sieber C.M.K."/>
            <person name="Emerson J.B."/>
            <person name="Anantharaman K."/>
            <person name="Thomas B.C."/>
            <person name="Malmstrom R."/>
            <person name="Stieglmeier M."/>
            <person name="Klingl A."/>
            <person name="Woyke T."/>
            <person name="Ryan C.M."/>
            <person name="Banfield J.F."/>
        </authorList>
    </citation>
    <scope>NUCLEOTIDE SEQUENCE [LARGE SCALE GENOMIC DNA]</scope>
</reference>
<protein>
    <recommendedName>
        <fullName evidence="3">Septum formation initiator</fullName>
    </recommendedName>
</protein>